<dbReference type="EMBL" id="SZUA01000001">
    <property type="protein sequence ID" value="TKR33562.1"/>
    <property type="molecule type" value="Genomic_DNA"/>
</dbReference>
<gene>
    <name evidence="1" type="ORF">FCE95_04510</name>
</gene>
<keyword evidence="2" id="KW-1185">Reference proteome</keyword>
<dbReference type="RefSeq" id="WP_137265769.1">
    <property type="nucleotide sequence ID" value="NZ_SZUA01000001.1"/>
</dbReference>
<evidence type="ECO:0000313" key="2">
    <source>
        <dbReference type="Proteomes" id="UP000308707"/>
    </source>
</evidence>
<accession>A0A4U5JUL1</accession>
<reference evidence="1 2" key="1">
    <citation type="submission" date="2019-04" db="EMBL/GenBank/DDBJ databases">
        <title>Reference strain of H23.</title>
        <authorList>
            <person name="Luo X."/>
        </authorList>
    </citation>
    <scope>NUCLEOTIDE SEQUENCE [LARGE SCALE GENOMIC DNA]</scope>
    <source>
        <strain evidence="1 2">H23</strain>
    </source>
</reference>
<evidence type="ECO:0000313" key="1">
    <source>
        <dbReference type="EMBL" id="TKR33562.1"/>
    </source>
</evidence>
<proteinExistence type="predicted"/>
<dbReference type="Proteomes" id="UP000308707">
    <property type="component" value="Unassembled WGS sequence"/>
</dbReference>
<protein>
    <submittedName>
        <fullName evidence="1">Uncharacterized protein</fullName>
    </submittedName>
</protein>
<dbReference type="AlphaFoldDB" id="A0A4U5JUL1"/>
<organism evidence="1 2">
    <name type="scientific">Luteimonas gilva</name>
    <dbReference type="NCBI Taxonomy" id="2572684"/>
    <lineage>
        <taxon>Bacteria</taxon>
        <taxon>Pseudomonadati</taxon>
        <taxon>Pseudomonadota</taxon>
        <taxon>Gammaproteobacteria</taxon>
        <taxon>Lysobacterales</taxon>
        <taxon>Lysobacteraceae</taxon>
        <taxon>Luteimonas</taxon>
    </lineage>
</organism>
<comment type="caution">
    <text evidence="1">The sequence shown here is derived from an EMBL/GenBank/DDBJ whole genome shotgun (WGS) entry which is preliminary data.</text>
</comment>
<dbReference type="OrthoDB" id="6064853at2"/>
<name>A0A4U5JUL1_9GAMM</name>
<sequence length="93" mass="10573">MSEDEDEMETLRCFWFKFRNPPTHSPLGLGCGITAYDHSDALSIFEEKVQSIYPQLQITEAIEDVDIRSLDAGHVLPNMGLVTNRGIWFPLAF</sequence>